<organism evidence="2 3">
    <name type="scientific">Mycolicibacterium hassiacum (strain DSM 44199 / CIP 105218 / JCM 12690 / 3849)</name>
    <name type="common">Mycobacterium hassiacum</name>
    <dbReference type="NCBI Taxonomy" id="1122247"/>
    <lineage>
        <taxon>Bacteria</taxon>
        <taxon>Bacillati</taxon>
        <taxon>Actinomycetota</taxon>
        <taxon>Actinomycetes</taxon>
        <taxon>Mycobacteriales</taxon>
        <taxon>Mycobacteriaceae</taxon>
        <taxon>Mycolicibacterium</taxon>
    </lineage>
</organism>
<reference evidence="2 3" key="1">
    <citation type="journal article" date="2012" name="J. Bacteriol.">
        <title>Genome sequence of Mycobacterium hassiacum DSM 44199, a rare source of heat-stable mycobacterial proteins.</title>
        <authorList>
            <person name="Tiago I."/>
            <person name="Maranha A."/>
            <person name="Mendes V."/>
            <person name="Alarico S."/>
            <person name="Moynihan P.J."/>
            <person name="Clarke A.J."/>
            <person name="Macedo-Ribeiro S."/>
            <person name="Pereira P.J."/>
            <person name="Empadinhas N."/>
        </authorList>
    </citation>
    <scope>NUCLEOTIDE SEQUENCE [LARGE SCALE GENOMIC DNA]</scope>
    <source>
        <strain evidence="3">DSM 44199 / CIP 105218 / JCM 12690 / 3849</strain>
    </source>
</reference>
<proteinExistence type="predicted"/>
<evidence type="ECO:0000313" key="3">
    <source>
        <dbReference type="Proteomes" id="UP000006265"/>
    </source>
</evidence>
<accession>K5B9C3</accession>
<sequence>MPARPVDDGGTSVASPVQDFDLDELLRDPYPF</sequence>
<feature type="region of interest" description="Disordered" evidence="1">
    <location>
        <begin position="1"/>
        <end position="32"/>
    </location>
</feature>
<name>K5B9C3_MYCHD</name>
<dbReference type="AlphaFoldDB" id="K5B9C3"/>
<dbReference type="EMBL" id="AMRA01000020">
    <property type="protein sequence ID" value="EKF25198.1"/>
    <property type="molecule type" value="Genomic_DNA"/>
</dbReference>
<comment type="caution">
    <text evidence="2">The sequence shown here is derived from an EMBL/GenBank/DDBJ whole genome shotgun (WGS) entry which is preliminary data.</text>
</comment>
<evidence type="ECO:0000256" key="1">
    <source>
        <dbReference type="SAM" id="MobiDB-lite"/>
    </source>
</evidence>
<evidence type="ECO:0000313" key="2">
    <source>
        <dbReference type="EMBL" id="EKF25198.1"/>
    </source>
</evidence>
<protein>
    <submittedName>
        <fullName evidence="2">Uncharacterized protein</fullName>
    </submittedName>
</protein>
<gene>
    <name evidence="2" type="ORF">C731_0725</name>
</gene>
<feature type="non-terminal residue" evidence="2">
    <location>
        <position position="32"/>
    </location>
</feature>
<dbReference type="Proteomes" id="UP000006265">
    <property type="component" value="Unassembled WGS sequence"/>
</dbReference>
<keyword evidence="3" id="KW-1185">Reference proteome</keyword>